<feature type="transmembrane region" description="Helical" evidence="1">
    <location>
        <begin position="28"/>
        <end position="48"/>
    </location>
</feature>
<dbReference type="EMBL" id="LAYY01000017">
    <property type="protein sequence ID" value="KKK37125.1"/>
    <property type="molecule type" value="Genomic_DNA"/>
</dbReference>
<organism evidence="2 3">
    <name type="scientific">Mesobacillus campisalis</name>
    <dbReference type="NCBI Taxonomy" id="1408103"/>
    <lineage>
        <taxon>Bacteria</taxon>
        <taxon>Bacillati</taxon>
        <taxon>Bacillota</taxon>
        <taxon>Bacilli</taxon>
        <taxon>Bacillales</taxon>
        <taxon>Bacillaceae</taxon>
        <taxon>Mesobacillus</taxon>
    </lineage>
</organism>
<name>A0A0M2SWX8_9BACI</name>
<dbReference type="RefSeq" id="WP_046524668.1">
    <property type="nucleotide sequence ID" value="NZ_LAYY01000017.1"/>
</dbReference>
<evidence type="ECO:0000256" key="1">
    <source>
        <dbReference type="SAM" id="Phobius"/>
    </source>
</evidence>
<reference evidence="2 3" key="1">
    <citation type="submission" date="2015-04" db="EMBL/GenBank/DDBJ databases">
        <title>Taxonomic description and genome sequence of Bacillus campisalis sp. nov., a novel member of the genus Bacillus isolated from solar saltern.</title>
        <authorList>
            <person name="Mathan Kumar R."/>
            <person name="Kaur G."/>
            <person name="Kumar A."/>
            <person name="Singh N.K."/>
            <person name="Kaur N."/>
            <person name="Kumar N."/>
            <person name="Mayilraj S."/>
        </authorList>
    </citation>
    <scope>NUCLEOTIDE SEQUENCE [LARGE SCALE GENOMIC DNA]</scope>
    <source>
        <strain evidence="2 3">SA2-6</strain>
    </source>
</reference>
<keyword evidence="1" id="KW-0812">Transmembrane</keyword>
<comment type="caution">
    <text evidence="2">The sequence shown here is derived from an EMBL/GenBank/DDBJ whole genome shotgun (WGS) entry which is preliminary data.</text>
</comment>
<keyword evidence="1" id="KW-1133">Transmembrane helix</keyword>
<dbReference type="AlphaFoldDB" id="A0A0M2SWX8"/>
<evidence type="ECO:0000313" key="3">
    <source>
        <dbReference type="Proteomes" id="UP000034166"/>
    </source>
</evidence>
<proteinExistence type="predicted"/>
<protein>
    <submittedName>
        <fullName evidence="2">Uncharacterized protein</fullName>
    </submittedName>
</protein>
<dbReference type="Proteomes" id="UP000034166">
    <property type="component" value="Unassembled WGS sequence"/>
</dbReference>
<sequence length="90" mass="10279">MRTEWNPQFQKDVTNNQNDVRVNNTLQLTIHFGDALNIAGLIVGIYLFKKLIAARKKPSDVSLENTSKPTVEPAELFYYEPVPTSKYSIH</sequence>
<keyword evidence="1" id="KW-0472">Membrane</keyword>
<accession>A0A0M2SWX8</accession>
<dbReference type="OrthoDB" id="2943182at2"/>
<evidence type="ECO:0000313" key="2">
    <source>
        <dbReference type="EMBL" id="KKK37125.1"/>
    </source>
</evidence>
<dbReference type="PATRIC" id="fig|1408103.3.peg.3455"/>
<keyword evidence="3" id="KW-1185">Reference proteome</keyword>
<gene>
    <name evidence="2" type="ORF">WQ57_15480</name>
</gene>